<name>A0ABT4IW15_9GAMM</name>
<gene>
    <name evidence="3" type="primary">iadA</name>
    <name evidence="3" type="ORF">L0635_12305</name>
</gene>
<feature type="domain" description="Amidohydrolase-related" evidence="2">
    <location>
        <begin position="272"/>
        <end position="380"/>
    </location>
</feature>
<keyword evidence="1 3" id="KW-0378">Hydrolase</keyword>
<evidence type="ECO:0000259" key="2">
    <source>
        <dbReference type="Pfam" id="PF01979"/>
    </source>
</evidence>
<protein>
    <recommendedName>
        <fullName evidence="1">Isoaspartyl dipeptidase</fullName>
        <ecNumber evidence="1">3.4.19.-</ecNumber>
    </recommendedName>
</protein>
<dbReference type="Gene3D" id="2.30.40.10">
    <property type="entry name" value="Urease, subunit C, domain 1"/>
    <property type="match status" value="1"/>
</dbReference>
<comment type="similarity">
    <text evidence="1">Belongs to the peptidase M38 family.</text>
</comment>
<keyword evidence="1" id="KW-0862">Zinc</keyword>
<dbReference type="PANTHER" id="PTHR11647:SF1">
    <property type="entry name" value="COLLAPSIN RESPONSE MEDIATOR PROTEIN"/>
    <property type="match status" value="1"/>
</dbReference>
<dbReference type="InterPro" id="IPR006680">
    <property type="entry name" value="Amidohydro-rel"/>
</dbReference>
<dbReference type="Pfam" id="PF01979">
    <property type="entry name" value="Amidohydro_1"/>
    <property type="match status" value="1"/>
</dbReference>
<accession>A0ABT4IW15</accession>
<evidence type="ECO:0000313" key="3">
    <source>
        <dbReference type="EMBL" id="MCZ0927864.1"/>
    </source>
</evidence>
<keyword evidence="4" id="KW-1185">Reference proteome</keyword>
<dbReference type="Proteomes" id="UP001321125">
    <property type="component" value="Unassembled WGS sequence"/>
</dbReference>
<organism evidence="3 4">
    <name type="scientific">Vreelandella janggokensis</name>
    <dbReference type="NCBI Taxonomy" id="370767"/>
    <lineage>
        <taxon>Bacteria</taxon>
        <taxon>Pseudomonadati</taxon>
        <taxon>Pseudomonadota</taxon>
        <taxon>Gammaproteobacteria</taxon>
        <taxon>Oceanospirillales</taxon>
        <taxon>Halomonadaceae</taxon>
        <taxon>Vreelandella</taxon>
    </lineage>
</organism>
<dbReference type="InterPro" id="IPR010229">
    <property type="entry name" value="Pept_M38_dipep"/>
</dbReference>
<comment type="subcellular location">
    <subcellularLocation>
        <location evidence="1">Cytoplasm</location>
    </subcellularLocation>
</comment>
<dbReference type="PANTHER" id="PTHR11647">
    <property type="entry name" value="HYDRANTOINASE/DIHYDROPYRIMIDINASE FAMILY MEMBER"/>
    <property type="match status" value="1"/>
</dbReference>
<dbReference type="EC" id="3.4.19.-" evidence="1"/>
<keyword evidence="1" id="KW-0645">Protease</keyword>
<dbReference type="InterPro" id="IPR011059">
    <property type="entry name" value="Metal-dep_hydrolase_composite"/>
</dbReference>
<dbReference type="PIRSF" id="PIRSF001238">
    <property type="entry name" value="IadA"/>
    <property type="match status" value="1"/>
</dbReference>
<dbReference type="SUPFAM" id="SSF51556">
    <property type="entry name" value="Metallo-dependent hydrolases"/>
    <property type="match status" value="1"/>
</dbReference>
<comment type="cofactor">
    <cofactor evidence="1">
        <name>Zn(2+)</name>
        <dbReference type="ChEBI" id="CHEBI:29105"/>
    </cofactor>
    <text evidence="1">Binds 2 Zn(2+) ions per subunit.</text>
</comment>
<dbReference type="InterPro" id="IPR050378">
    <property type="entry name" value="Metallo-dep_Hydrolases_sf"/>
</dbReference>
<dbReference type="Gene3D" id="3.20.20.140">
    <property type="entry name" value="Metal-dependent hydrolases"/>
    <property type="match status" value="1"/>
</dbReference>
<dbReference type="NCBIfam" id="TIGR01975">
    <property type="entry name" value="isoAsp_dipep"/>
    <property type="match status" value="1"/>
</dbReference>
<evidence type="ECO:0000256" key="1">
    <source>
        <dbReference type="PIRNR" id="PIRNR001238"/>
    </source>
</evidence>
<dbReference type="RefSeq" id="WP_268901954.1">
    <property type="nucleotide sequence ID" value="NZ_JAKNQT010000003.1"/>
</dbReference>
<proteinExistence type="inferred from homology"/>
<dbReference type="GO" id="GO:0008798">
    <property type="term" value="F:beta-aspartyl-peptidase activity"/>
    <property type="evidence" value="ECO:0007669"/>
    <property type="project" value="UniProtKB-EC"/>
</dbReference>
<dbReference type="InterPro" id="IPR032466">
    <property type="entry name" value="Metal_Hydrolase"/>
</dbReference>
<keyword evidence="1" id="KW-0482">Metalloprotease</keyword>
<comment type="function">
    <text evidence="1">Catalyzes the hydrolytic cleavage of a subset of L-isoaspartyl (L-beta-aspartyl) dipeptides. Used to degrade proteins damaged by L-isoaspartyl residues formation.</text>
</comment>
<dbReference type="EMBL" id="JAKNQU010000004">
    <property type="protein sequence ID" value="MCZ0927864.1"/>
    <property type="molecule type" value="Genomic_DNA"/>
</dbReference>
<comment type="caution">
    <text evidence="3">The sequence shown here is derived from an EMBL/GenBank/DDBJ whole genome shotgun (WGS) entry which is preliminary data.</text>
</comment>
<dbReference type="SUPFAM" id="SSF51338">
    <property type="entry name" value="Composite domain of metallo-dependent hydrolases"/>
    <property type="match status" value="1"/>
</dbReference>
<evidence type="ECO:0000313" key="4">
    <source>
        <dbReference type="Proteomes" id="UP001321125"/>
    </source>
</evidence>
<keyword evidence="1" id="KW-0479">Metal-binding</keyword>
<sequence length="399" mass="42529">MMPANAQDQLLTLLRVGSIFAPDPLEATDILIADGRIAALGRDIEIPVGWPIQVVEARHLIAVPAFIDQHVHVTGGGGEGGCGTRCPEITAHEIASMGIGTVVGVLGTDSISRSPADLLAKVRGLRADGISAYMYTGAYRVPPPTLTGDLQRDLAWIPEVIGLGEIAISDHRSSQPRQDEIERIVNDTRVGAMLAGKRGICHFHLGDGKRGLEPLRRLLTETEIPADQIIPTHVNRHPALLEEAAAYALAFGACVDVTAFEEPGDGLSAFDAVSRLLECGVPPERITMSSDCNGSLPEFDTQGAYLGMKVARNTTLIADWQRLVRDGVLPIEAALGLISTSVARVLGLHDIKGRIAIGFDADVVLLGSELQPQLTFVAGKCIYDVDRVKKSAGECFSTD</sequence>
<comment type="PTM">
    <text evidence="1">Carboxylation allows a single lysine to coordinate two zinc ions.</text>
</comment>
<reference evidence="3 4" key="1">
    <citation type="submission" date="2022-02" db="EMBL/GenBank/DDBJ databases">
        <title>Study of halophilic communities from a Mexican lake.</title>
        <authorList>
            <person name="Hernandez-Soto L.M."/>
            <person name="Martinez-Abarca F."/>
            <person name="Ramirez-Saad H.C."/>
            <person name="Aguirre-Garrido J.F."/>
        </authorList>
    </citation>
    <scope>NUCLEOTIDE SEQUENCE [LARGE SCALE GENOMIC DNA]</scope>
    <source>
        <strain evidence="3 4">Hjan13</strain>
    </source>
</reference>